<comment type="caution">
    <text evidence="1">The sequence shown here is derived from an EMBL/GenBank/DDBJ whole genome shotgun (WGS) entry which is preliminary data.</text>
</comment>
<proteinExistence type="predicted"/>
<organism evidence="1 2">
    <name type="scientific">Stylosanthes scabra</name>
    <dbReference type="NCBI Taxonomy" id="79078"/>
    <lineage>
        <taxon>Eukaryota</taxon>
        <taxon>Viridiplantae</taxon>
        <taxon>Streptophyta</taxon>
        <taxon>Embryophyta</taxon>
        <taxon>Tracheophyta</taxon>
        <taxon>Spermatophyta</taxon>
        <taxon>Magnoliopsida</taxon>
        <taxon>eudicotyledons</taxon>
        <taxon>Gunneridae</taxon>
        <taxon>Pentapetalae</taxon>
        <taxon>rosids</taxon>
        <taxon>fabids</taxon>
        <taxon>Fabales</taxon>
        <taxon>Fabaceae</taxon>
        <taxon>Papilionoideae</taxon>
        <taxon>50 kb inversion clade</taxon>
        <taxon>dalbergioids sensu lato</taxon>
        <taxon>Dalbergieae</taxon>
        <taxon>Pterocarpus clade</taxon>
        <taxon>Stylosanthes</taxon>
    </lineage>
</organism>
<evidence type="ECO:0000313" key="1">
    <source>
        <dbReference type="EMBL" id="MED6136727.1"/>
    </source>
</evidence>
<dbReference type="EMBL" id="JASCZI010060907">
    <property type="protein sequence ID" value="MED6136727.1"/>
    <property type="molecule type" value="Genomic_DNA"/>
</dbReference>
<gene>
    <name evidence="1" type="ORF">PIB30_058490</name>
</gene>
<accession>A0ABU6SK03</accession>
<name>A0ABU6SK03_9FABA</name>
<reference evidence="1 2" key="1">
    <citation type="journal article" date="2023" name="Plants (Basel)">
        <title>Bridging the Gap: Combining Genomics and Transcriptomics Approaches to Understand Stylosanthes scabra, an Orphan Legume from the Brazilian Caatinga.</title>
        <authorList>
            <person name="Ferreira-Neto J.R.C."/>
            <person name="da Silva M.D."/>
            <person name="Binneck E."/>
            <person name="de Melo N.F."/>
            <person name="da Silva R.H."/>
            <person name="de Melo A.L.T.M."/>
            <person name="Pandolfi V."/>
            <person name="Bustamante F.O."/>
            <person name="Brasileiro-Vidal A.C."/>
            <person name="Benko-Iseppon A.M."/>
        </authorList>
    </citation>
    <scope>NUCLEOTIDE SEQUENCE [LARGE SCALE GENOMIC DNA]</scope>
    <source>
        <tissue evidence="1">Leaves</tissue>
    </source>
</reference>
<evidence type="ECO:0000313" key="2">
    <source>
        <dbReference type="Proteomes" id="UP001341840"/>
    </source>
</evidence>
<sequence length="55" mass="6459">MSWIYHRFPGMCPPIAAHDTWSLAERLIGLEQGSRDVQEARLLQWRSRLDRVTHA</sequence>
<protein>
    <submittedName>
        <fullName evidence="1">Uncharacterized protein</fullName>
    </submittedName>
</protein>
<dbReference type="Proteomes" id="UP001341840">
    <property type="component" value="Unassembled WGS sequence"/>
</dbReference>
<keyword evidence="2" id="KW-1185">Reference proteome</keyword>